<dbReference type="Proteomes" id="UP000332933">
    <property type="component" value="Unassembled WGS sequence"/>
</dbReference>
<comment type="subcellular location">
    <subcellularLocation>
        <location evidence="2">Cytoplasm</location>
    </subcellularLocation>
    <subcellularLocation>
        <location evidence="1">Nucleus</location>
    </subcellularLocation>
</comment>
<keyword evidence="4" id="KW-0539">Nucleus</keyword>
<accession>A0A485LCX5</accession>
<dbReference type="PANTHER" id="PTHR31250:SF27">
    <property type="entry name" value="IQ DOMAIN-CONTAINING PROTEIN IQM5"/>
    <property type="match status" value="1"/>
</dbReference>
<protein>
    <submittedName>
        <fullName evidence="6">Aste57867_19541 protein</fullName>
    </submittedName>
</protein>
<dbReference type="EMBL" id="VJMH01006577">
    <property type="protein sequence ID" value="KAF0688937.1"/>
    <property type="molecule type" value="Genomic_DNA"/>
</dbReference>
<reference evidence="5" key="2">
    <citation type="submission" date="2019-06" db="EMBL/GenBank/DDBJ databases">
        <title>Genomics analysis of Aphanomyces spp. identifies a new class of oomycete effector associated with host adaptation.</title>
        <authorList>
            <person name="Gaulin E."/>
        </authorList>
    </citation>
    <scope>NUCLEOTIDE SEQUENCE</scope>
    <source>
        <strain evidence="5">CBS 578.67</strain>
    </source>
</reference>
<reference evidence="6 7" key="1">
    <citation type="submission" date="2019-03" db="EMBL/GenBank/DDBJ databases">
        <authorList>
            <person name="Gaulin E."/>
            <person name="Dumas B."/>
        </authorList>
    </citation>
    <scope>NUCLEOTIDE SEQUENCE [LARGE SCALE GENOMIC DNA]</scope>
    <source>
        <strain evidence="6">CBS 568.67</strain>
    </source>
</reference>
<proteinExistence type="predicted"/>
<dbReference type="GO" id="GO:0005737">
    <property type="term" value="C:cytoplasm"/>
    <property type="evidence" value="ECO:0007669"/>
    <property type="project" value="UniProtKB-SubCell"/>
</dbReference>
<evidence type="ECO:0000313" key="6">
    <source>
        <dbReference type="EMBL" id="VFT96248.1"/>
    </source>
</evidence>
<dbReference type="EMBL" id="CAADRA010006599">
    <property type="protein sequence ID" value="VFT96248.1"/>
    <property type="molecule type" value="Genomic_DNA"/>
</dbReference>
<evidence type="ECO:0000256" key="4">
    <source>
        <dbReference type="ARBA" id="ARBA00023242"/>
    </source>
</evidence>
<evidence type="ECO:0000256" key="2">
    <source>
        <dbReference type="ARBA" id="ARBA00004496"/>
    </source>
</evidence>
<dbReference type="OrthoDB" id="7344096at2759"/>
<dbReference type="GO" id="GO:0005634">
    <property type="term" value="C:nucleus"/>
    <property type="evidence" value="ECO:0007669"/>
    <property type="project" value="UniProtKB-SubCell"/>
</dbReference>
<keyword evidence="3" id="KW-0963">Cytoplasm</keyword>
<gene>
    <name evidence="6" type="primary">Aste57867_19541</name>
    <name evidence="5" type="ORF">As57867_019477</name>
    <name evidence="6" type="ORF">ASTE57867_19541</name>
</gene>
<dbReference type="AlphaFoldDB" id="A0A485LCX5"/>
<dbReference type="PANTHER" id="PTHR31250">
    <property type="entry name" value="IQ DOMAIN-CONTAINING PROTEIN IQM3"/>
    <property type="match status" value="1"/>
</dbReference>
<keyword evidence="7" id="KW-1185">Reference proteome</keyword>
<sequence>MPFLPMTARRRGRNCPHELAKQAKKYSSVLVRGFSAGNISVVDKRSWLEVCDQKHRYGANLRAYYKEWKRYEGPKPGFWEWLDDESVEVEGVPRTKLESETVLYCDPTERTRFELEIRNGRVFRKHTKEIVDTGDEGWIFVLRDGILYGSEKVTTQVPRIHHTSLVGGECVQTAGMIVVSEGALKIIYPHSGHYRPSENELLVLLRFLEEHGIVHSDVLVDVQRIQKVSREIINGVKTKKIDSAHFWNGQRVLNFLESKDLAWRLDLFHELETEVARRALVQHTSGAVLPLPTSSPIKSPSCCNDSAGQNIEIMEVDDPVNMGGCDGPLYF</sequence>
<evidence type="ECO:0000313" key="7">
    <source>
        <dbReference type="Proteomes" id="UP000332933"/>
    </source>
</evidence>
<evidence type="ECO:0000256" key="3">
    <source>
        <dbReference type="ARBA" id="ARBA00022490"/>
    </source>
</evidence>
<name>A0A485LCX5_9STRA</name>
<evidence type="ECO:0000256" key="1">
    <source>
        <dbReference type="ARBA" id="ARBA00004123"/>
    </source>
</evidence>
<evidence type="ECO:0000313" key="5">
    <source>
        <dbReference type="EMBL" id="KAF0688937.1"/>
    </source>
</evidence>
<organism evidence="6 7">
    <name type="scientific">Aphanomyces stellatus</name>
    <dbReference type="NCBI Taxonomy" id="120398"/>
    <lineage>
        <taxon>Eukaryota</taxon>
        <taxon>Sar</taxon>
        <taxon>Stramenopiles</taxon>
        <taxon>Oomycota</taxon>
        <taxon>Saprolegniomycetes</taxon>
        <taxon>Saprolegniales</taxon>
        <taxon>Verrucalvaceae</taxon>
        <taxon>Aphanomyces</taxon>
    </lineage>
</organism>
<dbReference type="InterPro" id="IPR044159">
    <property type="entry name" value="IQM"/>
</dbReference>